<sequence>MERDKSIPEAATAYEAAPAYTAIPLETRSVHPLYPVDLESNNGRVEPDNSLTANRAWLVRVFTVRTDTLDEAERQMRAAGLMFALLVTLGIAIMVGTLIALYIQST</sequence>
<keyword evidence="1" id="KW-1133">Transmembrane helix</keyword>
<proteinExistence type="predicted"/>
<protein>
    <submittedName>
        <fullName evidence="2">Uncharacterized protein</fullName>
    </submittedName>
</protein>
<dbReference type="EMBL" id="MU866516">
    <property type="protein sequence ID" value="KAK4171720.1"/>
    <property type="molecule type" value="Genomic_DNA"/>
</dbReference>
<reference evidence="2" key="2">
    <citation type="submission" date="2023-05" db="EMBL/GenBank/DDBJ databases">
        <authorList>
            <consortium name="Lawrence Berkeley National Laboratory"/>
            <person name="Steindorff A."/>
            <person name="Hensen N."/>
            <person name="Bonometti L."/>
            <person name="Westerberg I."/>
            <person name="Brannstrom I.O."/>
            <person name="Guillou S."/>
            <person name="Cros-Aarteil S."/>
            <person name="Calhoun S."/>
            <person name="Haridas S."/>
            <person name="Kuo A."/>
            <person name="Mondo S."/>
            <person name="Pangilinan J."/>
            <person name="Riley R."/>
            <person name="Labutti K."/>
            <person name="Andreopoulos B."/>
            <person name="Lipzen A."/>
            <person name="Chen C."/>
            <person name="Yanf M."/>
            <person name="Daum C."/>
            <person name="Ng V."/>
            <person name="Clum A."/>
            <person name="Ohm R."/>
            <person name="Martin F."/>
            <person name="Silar P."/>
            <person name="Natvig D."/>
            <person name="Lalanne C."/>
            <person name="Gautier V."/>
            <person name="Ament-Velasquez S.L."/>
            <person name="Kruys A."/>
            <person name="Hutchinson M.I."/>
            <person name="Powell A.J."/>
            <person name="Barry K."/>
            <person name="Miller A.N."/>
            <person name="Grigoriev I.V."/>
            <person name="Debuchy R."/>
            <person name="Gladieux P."/>
            <person name="Thoren M.H."/>
            <person name="Johannesson H."/>
        </authorList>
    </citation>
    <scope>NUCLEOTIDE SEQUENCE</scope>
    <source>
        <strain evidence="2">CBS 892.96</strain>
    </source>
</reference>
<keyword evidence="1" id="KW-0472">Membrane</keyword>
<evidence type="ECO:0000313" key="2">
    <source>
        <dbReference type="EMBL" id="KAK4171720.1"/>
    </source>
</evidence>
<gene>
    <name evidence="2" type="ORF">QBC36DRAFT_295077</name>
</gene>
<name>A0AAN6VXX3_9PEZI</name>
<evidence type="ECO:0000256" key="1">
    <source>
        <dbReference type="SAM" id="Phobius"/>
    </source>
</evidence>
<organism evidence="2 3">
    <name type="scientific">Triangularia setosa</name>
    <dbReference type="NCBI Taxonomy" id="2587417"/>
    <lineage>
        <taxon>Eukaryota</taxon>
        <taxon>Fungi</taxon>
        <taxon>Dikarya</taxon>
        <taxon>Ascomycota</taxon>
        <taxon>Pezizomycotina</taxon>
        <taxon>Sordariomycetes</taxon>
        <taxon>Sordariomycetidae</taxon>
        <taxon>Sordariales</taxon>
        <taxon>Podosporaceae</taxon>
        <taxon>Triangularia</taxon>
    </lineage>
</organism>
<comment type="caution">
    <text evidence="2">The sequence shown here is derived from an EMBL/GenBank/DDBJ whole genome shotgun (WGS) entry which is preliminary data.</text>
</comment>
<accession>A0AAN6VXX3</accession>
<keyword evidence="1" id="KW-0812">Transmembrane</keyword>
<dbReference type="AlphaFoldDB" id="A0AAN6VXX3"/>
<evidence type="ECO:0000313" key="3">
    <source>
        <dbReference type="Proteomes" id="UP001302321"/>
    </source>
</evidence>
<dbReference type="Proteomes" id="UP001302321">
    <property type="component" value="Unassembled WGS sequence"/>
</dbReference>
<keyword evidence="3" id="KW-1185">Reference proteome</keyword>
<reference evidence="2" key="1">
    <citation type="journal article" date="2023" name="Mol. Phylogenet. Evol.">
        <title>Genome-scale phylogeny and comparative genomics of the fungal order Sordariales.</title>
        <authorList>
            <person name="Hensen N."/>
            <person name="Bonometti L."/>
            <person name="Westerberg I."/>
            <person name="Brannstrom I.O."/>
            <person name="Guillou S."/>
            <person name="Cros-Aarteil S."/>
            <person name="Calhoun S."/>
            <person name="Haridas S."/>
            <person name="Kuo A."/>
            <person name="Mondo S."/>
            <person name="Pangilinan J."/>
            <person name="Riley R."/>
            <person name="LaButti K."/>
            <person name="Andreopoulos B."/>
            <person name="Lipzen A."/>
            <person name="Chen C."/>
            <person name="Yan M."/>
            <person name="Daum C."/>
            <person name="Ng V."/>
            <person name="Clum A."/>
            <person name="Steindorff A."/>
            <person name="Ohm R.A."/>
            <person name="Martin F."/>
            <person name="Silar P."/>
            <person name="Natvig D.O."/>
            <person name="Lalanne C."/>
            <person name="Gautier V."/>
            <person name="Ament-Velasquez S.L."/>
            <person name="Kruys A."/>
            <person name="Hutchinson M.I."/>
            <person name="Powell A.J."/>
            <person name="Barry K."/>
            <person name="Miller A.N."/>
            <person name="Grigoriev I.V."/>
            <person name="Debuchy R."/>
            <person name="Gladieux P."/>
            <person name="Hiltunen Thoren M."/>
            <person name="Johannesson H."/>
        </authorList>
    </citation>
    <scope>NUCLEOTIDE SEQUENCE</scope>
    <source>
        <strain evidence="2">CBS 892.96</strain>
    </source>
</reference>
<feature type="transmembrane region" description="Helical" evidence="1">
    <location>
        <begin position="81"/>
        <end position="103"/>
    </location>
</feature>